<accession>A0ABW3MJN4</accession>
<gene>
    <name evidence="2" type="ORF">ACFQ1S_35075</name>
</gene>
<organism evidence="2 3">
    <name type="scientific">Kibdelosporangium lantanae</name>
    <dbReference type="NCBI Taxonomy" id="1497396"/>
    <lineage>
        <taxon>Bacteria</taxon>
        <taxon>Bacillati</taxon>
        <taxon>Actinomycetota</taxon>
        <taxon>Actinomycetes</taxon>
        <taxon>Pseudonocardiales</taxon>
        <taxon>Pseudonocardiaceae</taxon>
        <taxon>Kibdelosporangium</taxon>
    </lineage>
</organism>
<keyword evidence="3" id="KW-1185">Reference proteome</keyword>
<keyword evidence="1" id="KW-1133">Transmembrane helix</keyword>
<dbReference type="EMBL" id="JBHTIS010002798">
    <property type="protein sequence ID" value="MFD1050382.1"/>
    <property type="molecule type" value="Genomic_DNA"/>
</dbReference>
<keyword evidence="1" id="KW-0812">Transmembrane</keyword>
<dbReference type="Proteomes" id="UP001597045">
    <property type="component" value="Unassembled WGS sequence"/>
</dbReference>
<comment type="caution">
    <text evidence="2">The sequence shown here is derived from an EMBL/GenBank/DDBJ whole genome shotgun (WGS) entry which is preliminary data.</text>
</comment>
<name>A0ABW3MJN4_9PSEU</name>
<evidence type="ECO:0000313" key="3">
    <source>
        <dbReference type="Proteomes" id="UP001597045"/>
    </source>
</evidence>
<sequence length="71" mass="7613">MPTTAPVTAERTQDVFATVRKLIALYGVISVIVLGTVAATTFFAHQPASAFMWIRGGLLPVVAPLLTRWAT</sequence>
<evidence type="ECO:0000313" key="2">
    <source>
        <dbReference type="EMBL" id="MFD1050382.1"/>
    </source>
</evidence>
<evidence type="ECO:0000256" key="1">
    <source>
        <dbReference type="SAM" id="Phobius"/>
    </source>
</evidence>
<feature type="non-terminal residue" evidence="2">
    <location>
        <position position="71"/>
    </location>
</feature>
<reference evidence="3" key="1">
    <citation type="journal article" date="2019" name="Int. J. Syst. Evol. Microbiol.">
        <title>The Global Catalogue of Microorganisms (GCM) 10K type strain sequencing project: providing services to taxonomists for standard genome sequencing and annotation.</title>
        <authorList>
            <consortium name="The Broad Institute Genomics Platform"/>
            <consortium name="The Broad Institute Genome Sequencing Center for Infectious Disease"/>
            <person name="Wu L."/>
            <person name="Ma J."/>
        </authorList>
    </citation>
    <scope>NUCLEOTIDE SEQUENCE [LARGE SCALE GENOMIC DNA]</scope>
    <source>
        <strain evidence="3">JCM 31486</strain>
    </source>
</reference>
<keyword evidence="1" id="KW-0472">Membrane</keyword>
<proteinExistence type="predicted"/>
<feature type="transmembrane region" description="Helical" evidence="1">
    <location>
        <begin position="23"/>
        <end position="44"/>
    </location>
</feature>
<protein>
    <submittedName>
        <fullName evidence="2">Uncharacterized protein</fullName>
    </submittedName>
</protein>